<comment type="caution">
    <text evidence="12">The sequence shown here is derived from an EMBL/GenBank/DDBJ whole genome shotgun (WGS) entry which is preliminary data.</text>
</comment>
<proteinExistence type="inferred from homology"/>
<comment type="similarity">
    <text evidence="9">Belongs to the FtsQ/DivIB family. FtsQ subfamily.</text>
</comment>
<keyword evidence="8 9" id="KW-0131">Cell cycle</keyword>
<evidence type="ECO:0000256" key="8">
    <source>
        <dbReference type="ARBA" id="ARBA00023306"/>
    </source>
</evidence>
<dbReference type="PANTHER" id="PTHR35851:SF1">
    <property type="entry name" value="CELL DIVISION PROTEIN FTSQ"/>
    <property type="match status" value="1"/>
</dbReference>
<keyword evidence="3 9" id="KW-0997">Cell inner membrane</keyword>
<evidence type="ECO:0000259" key="11">
    <source>
        <dbReference type="PROSITE" id="PS51779"/>
    </source>
</evidence>
<dbReference type="GO" id="GO:0032153">
    <property type="term" value="C:cell division site"/>
    <property type="evidence" value="ECO:0007669"/>
    <property type="project" value="UniProtKB-UniRule"/>
</dbReference>
<evidence type="ECO:0000256" key="6">
    <source>
        <dbReference type="ARBA" id="ARBA00022989"/>
    </source>
</evidence>
<feature type="transmembrane region" description="Helical" evidence="9">
    <location>
        <begin position="30"/>
        <end position="56"/>
    </location>
</feature>
<comment type="function">
    <text evidence="9">Essential cell division protein. May link together the upstream cell division proteins, which are predominantly cytoplasmic, with the downstream cell division proteins, which are predominantly periplasmic. May control correct divisome assembly.</text>
</comment>
<accession>A0A4R3NNA4</accession>
<keyword evidence="7 9" id="KW-0472">Membrane</keyword>
<dbReference type="EMBL" id="SMAS01000002">
    <property type="protein sequence ID" value="TCT37082.1"/>
    <property type="molecule type" value="Genomic_DNA"/>
</dbReference>
<organism evidence="12 13">
    <name type="scientific">Providencia alcalifaciens</name>
    <dbReference type="NCBI Taxonomy" id="126385"/>
    <lineage>
        <taxon>Bacteria</taxon>
        <taxon>Pseudomonadati</taxon>
        <taxon>Pseudomonadota</taxon>
        <taxon>Gammaproteobacteria</taxon>
        <taxon>Enterobacterales</taxon>
        <taxon>Morganellaceae</taxon>
        <taxon>Providencia</taxon>
    </lineage>
</organism>
<dbReference type="Gene3D" id="3.10.20.310">
    <property type="entry name" value="membrane protein fhac"/>
    <property type="match status" value="1"/>
</dbReference>
<dbReference type="GO" id="GO:0090529">
    <property type="term" value="P:cell septum assembly"/>
    <property type="evidence" value="ECO:0007669"/>
    <property type="project" value="InterPro"/>
</dbReference>
<dbReference type="NCBIfam" id="NF008043">
    <property type="entry name" value="PRK10775.1"/>
    <property type="match status" value="1"/>
</dbReference>
<sequence>MSQAALNVRHHNHNSGQQDEDPRSRPSNGAFLGGLIFFLMVVGTIVWSGWTVMNWMKDADRLPMSKLILTGERNYTTNDDVRKAILSLGQPGTFMTVDVNAIQNQISMMPWIRQVTVRKQWPDELKIHIAEYKPYARWNDQNMVDQEGRVFTLPPSQNGKGDYVLLYGPQGSQTEVLKEFAVLSGILAKNNLKLKSVSMTARHAWQIILDNDVRVELGKKDVLERLNRFLELYPLLQQTTDKRVDYVDLRYTSGAAVGWAPLLVDAPQGFQ</sequence>
<dbReference type="Pfam" id="PF03799">
    <property type="entry name" value="FtsQ_DivIB_C"/>
    <property type="match status" value="1"/>
</dbReference>
<evidence type="ECO:0000256" key="1">
    <source>
        <dbReference type="ARBA" id="ARBA00004370"/>
    </source>
</evidence>
<feature type="region of interest" description="Disordered" evidence="10">
    <location>
        <begin position="1"/>
        <end position="25"/>
    </location>
</feature>
<comment type="subcellular location">
    <subcellularLocation>
        <location evidence="9">Cell inner membrane</location>
        <topology evidence="9">Single-pass type II membrane protein</topology>
    </subcellularLocation>
    <subcellularLocation>
        <location evidence="1">Membrane</location>
    </subcellularLocation>
    <text evidence="9">Localizes to the division septum.</text>
</comment>
<evidence type="ECO:0000313" key="13">
    <source>
        <dbReference type="Proteomes" id="UP000295055"/>
    </source>
</evidence>
<evidence type="ECO:0000256" key="2">
    <source>
        <dbReference type="ARBA" id="ARBA00022475"/>
    </source>
</evidence>
<evidence type="ECO:0000256" key="7">
    <source>
        <dbReference type="ARBA" id="ARBA00023136"/>
    </source>
</evidence>
<dbReference type="HAMAP" id="MF_00911">
    <property type="entry name" value="FtsQ_subfam"/>
    <property type="match status" value="1"/>
</dbReference>
<dbReference type="PANTHER" id="PTHR35851">
    <property type="entry name" value="CELL DIVISION PROTEIN FTSQ"/>
    <property type="match status" value="1"/>
</dbReference>
<keyword evidence="5 9" id="KW-0812">Transmembrane</keyword>
<dbReference type="InterPro" id="IPR045335">
    <property type="entry name" value="FtsQ_C_sf"/>
</dbReference>
<keyword evidence="6 9" id="KW-1133">Transmembrane helix</keyword>
<dbReference type="Proteomes" id="UP000295055">
    <property type="component" value="Unassembled WGS sequence"/>
</dbReference>
<keyword evidence="2 9" id="KW-1003">Cell membrane</keyword>
<dbReference type="Pfam" id="PF08478">
    <property type="entry name" value="POTRA_1"/>
    <property type="match status" value="1"/>
</dbReference>
<dbReference type="InterPro" id="IPR013685">
    <property type="entry name" value="POTRA_FtsQ_type"/>
</dbReference>
<dbReference type="RefSeq" id="WP_036951195.1">
    <property type="nucleotide sequence ID" value="NZ_CABKTH010000024.1"/>
</dbReference>
<keyword evidence="4 9" id="KW-0132">Cell division</keyword>
<evidence type="ECO:0000256" key="3">
    <source>
        <dbReference type="ARBA" id="ARBA00022519"/>
    </source>
</evidence>
<dbReference type="Gene3D" id="3.40.50.11690">
    <property type="entry name" value="Cell division protein FtsQ/DivIB"/>
    <property type="match status" value="1"/>
</dbReference>
<evidence type="ECO:0000256" key="10">
    <source>
        <dbReference type="SAM" id="MobiDB-lite"/>
    </source>
</evidence>
<dbReference type="InterPro" id="IPR026579">
    <property type="entry name" value="FtsQ"/>
</dbReference>
<dbReference type="GO" id="GO:0043093">
    <property type="term" value="P:FtsZ-dependent cytokinesis"/>
    <property type="evidence" value="ECO:0007669"/>
    <property type="project" value="UniProtKB-UniRule"/>
</dbReference>
<dbReference type="AlphaFoldDB" id="A0A4R3NNA4"/>
<name>A0A4R3NNA4_9GAMM</name>
<gene>
    <name evidence="9" type="primary">ftsQ</name>
    <name evidence="12" type="ORF">EC835_102549</name>
</gene>
<evidence type="ECO:0000313" key="12">
    <source>
        <dbReference type="EMBL" id="TCT37082.1"/>
    </source>
</evidence>
<dbReference type="GO" id="GO:0005886">
    <property type="term" value="C:plasma membrane"/>
    <property type="evidence" value="ECO:0007669"/>
    <property type="project" value="UniProtKB-SubCell"/>
</dbReference>
<dbReference type="InterPro" id="IPR005548">
    <property type="entry name" value="Cell_div_FtsQ/DivIB_C"/>
</dbReference>
<protein>
    <recommendedName>
        <fullName evidence="9">Cell division protein FtsQ</fullName>
    </recommendedName>
</protein>
<dbReference type="InterPro" id="IPR034746">
    <property type="entry name" value="POTRA"/>
</dbReference>
<reference evidence="12 13" key="1">
    <citation type="submission" date="2019-03" db="EMBL/GenBank/DDBJ databases">
        <title>Genomic analyses of the natural microbiome of Caenorhabditis elegans.</title>
        <authorList>
            <person name="Samuel B."/>
        </authorList>
    </citation>
    <scope>NUCLEOTIDE SEQUENCE [LARGE SCALE GENOMIC DNA]</scope>
    <source>
        <strain evidence="12 13">JUb102</strain>
    </source>
</reference>
<feature type="domain" description="POTRA" evidence="11">
    <location>
        <begin position="62"/>
        <end position="132"/>
    </location>
</feature>
<dbReference type="OrthoDB" id="9790370at2"/>
<evidence type="ECO:0000256" key="9">
    <source>
        <dbReference type="HAMAP-Rule" id="MF_00911"/>
    </source>
</evidence>
<evidence type="ECO:0000256" key="4">
    <source>
        <dbReference type="ARBA" id="ARBA00022618"/>
    </source>
</evidence>
<evidence type="ECO:0000256" key="5">
    <source>
        <dbReference type="ARBA" id="ARBA00022692"/>
    </source>
</evidence>
<comment type="subunit">
    <text evidence="9">Part of a complex composed of FtsB, FtsL and FtsQ.</text>
</comment>
<dbReference type="PROSITE" id="PS51779">
    <property type="entry name" value="POTRA"/>
    <property type="match status" value="1"/>
</dbReference>